<dbReference type="Gene3D" id="3.40.30.10">
    <property type="entry name" value="Glutaredoxin"/>
    <property type="match status" value="1"/>
</dbReference>
<reference evidence="3 4" key="1">
    <citation type="submission" date="2020-08" db="EMBL/GenBank/DDBJ databases">
        <title>Genomic Encyclopedia of Type Strains, Phase IV (KMG-IV): sequencing the most valuable type-strain genomes for metagenomic binning, comparative biology and taxonomic classification.</title>
        <authorList>
            <person name="Goeker M."/>
        </authorList>
    </citation>
    <scope>NUCLEOTIDE SEQUENCE [LARGE SCALE GENOMIC DNA]</scope>
    <source>
        <strain evidence="3 4">DSM 105481</strain>
    </source>
</reference>
<proteinExistence type="inferred from homology"/>
<comment type="similarity">
    <text evidence="2">Belongs to the SpxH family.</text>
</comment>
<dbReference type="Proteomes" id="UP000626697">
    <property type="component" value="Unassembled WGS sequence"/>
</dbReference>
<dbReference type="InterPro" id="IPR036249">
    <property type="entry name" value="Thioredoxin-like_sf"/>
</dbReference>
<dbReference type="SUPFAM" id="SSF52833">
    <property type="entry name" value="Thioredoxin-like"/>
    <property type="match status" value="1"/>
</dbReference>
<accession>A0ABR6CJD8</accession>
<dbReference type="Gene3D" id="1.10.472.60">
    <property type="entry name" value="putative protein disulfide isomerase domain"/>
    <property type="match status" value="1"/>
</dbReference>
<dbReference type="PANTHER" id="PTHR13887:SF47">
    <property type="entry name" value="CLPXP ADAPTER PROTEIN SPXH"/>
    <property type="match status" value="1"/>
</dbReference>
<gene>
    <name evidence="2" type="primary">spxH</name>
    <name evidence="3" type="ORF">HNP81_000460</name>
</gene>
<evidence type="ECO:0000313" key="4">
    <source>
        <dbReference type="Proteomes" id="UP000626697"/>
    </source>
</evidence>
<name>A0ABR6CJD8_9BACI</name>
<dbReference type="RefSeq" id="WP_182501409.1">
    <property type="nucleotide sequence ID" value="NZ_JACJHX010000001.1"/>
</dbReference>
<keyword evidence="1 2" id="KW-0963">Cytoplasm</keyword>
<organism evidence="3 4">
    <name type="scientific">Peribacillus huizhouensis</name>
    <dbReference type="NCBI Taxonomy" id="1501239"/>
    <lineage>
        <taxon>Bacteria</taxon>
        <taxon>Bacillati</taxon>
        <taxon>Bacillota</taxon>
        <taxon>Bacilli</taxon>
        <taxon>Bacillales</taxon>
        <taxon>Bacillaceae</taxon>
        <taxon>Peribacillus</taxon>
    </lineage>
</organism>
<comment type="subcellular location">
    <subcellularLocation>
        <location evidence="2">Cytoplasm</location>
    </subcellularLocation>
</comment>
<evidence type="ECO:0000313" key="3">
    <source>
        <dbReference type="EMBL" id="MBA9025178.1"/>
    </source>
</evidence>
<keyword evidence="4" id="KW-1185">Reference proteome</keyword>
<protein>
    <recommendedName>
        <fullName evidence="2">ClpXP adapter protein SpxH</fullName>
    </recommendedName>
</protein>
<dbReference type="Pfam" id="PF13743">
    <property type="entry name" value="Thioredoxin_5"/>
    <property type="match status" value="1"/>
</dbReference>
<evidence type="ECO:0000256" key="2">
    <source>
        <dbReference type="HAMAP-Rule" id="MF_02245"/>
    </source>
</evidence>
<sequence>MSAQKPIFNISNWIKSQHCYGIGKKPIEIYVFIDPICPECWALEPIIKKLHIEYGQLFSIKHVVSGKLSSLHNTKTKNYENIAQTWERTASRSGMSCDGNLWLENPISSPYAASIAIKAAELQSRKLSARFIRRLQELLFLDKQDISSLEVLTQCAQEVGLDVDEFLNDITSTSAAKGFQCDLKITSEMEVNEIPSLVFFNENIEEEGIKVSGLYAYEVYVNILEEMLEKLPTPSTPPSLEAFIRCYKFVATKEIEVVYNMNKQEVEKEMKKLILKQFVEKIPAKYGTFWRYIENENETFE</sequence>
<evidence type="ECO:0000256" key="1">
    <source>
        <dbReference type="ARBA" id="ARBA00022490"/>
    </source>
</evidence>
<comment type="function">
    <text evidence="2">Adapter protein required for efficient degradation of Spx by ClpXP under non-stress conditions. Interaction with Spx stabilizes Spx and exposes the C-terminus of Spx for recognition and proteolysis by ClpXP.</text>
</comment>
<comment type="caution">
    <text evidence="3">The sequence shown here is derived from an EMBL/GenBank/DDBJ whole genome shotgun (WGS) entry which is preliminary data.</text>
</comment>
<dbReference type="PANTHER" id="PTHR13887">
    <property type="entry name" value="GLUTATHIONE S-TRANSFERASE KAPPA"/>
    <property type="match status" value="1"/>
</dbReference>
<dbReference type="GO" id="GO:0016853">
    <property type="term" value="F:isomerase activity"/>
    <property type="evidence" value="ECO:0007669"/>
    <property type="project" value="UniProtKB-KW"/>
</dbReference>
<dbReference type="InterPro" id="IPR046404">
    <property type="entry name" value="Adapter_SpxH"/>
</dbReference>
<dbReference type="HAMAP" id="MF_02245">
    <property type="entry name" value="Adapter_SpxH"/>
    <property type="match status" value="1"/>
</dbReference>
<keyword evidence="3" id="KW-0413">Isomerase</keyword>
<dbReference type="EMBL" id="JACJHX010000001">
    <property type="protein sequence ID" value="MBA9025178.1"/>
    <property type="molecule type" value="Genomic_DNA"/>
</dbReference>
<comment type="subunit">
    <text evidence="2">Interacts with Spx.</text>
</comment>
<dbReference type="CDD" id="cd03025">
    <property type="entry name" value="DsbA_FrnE_like"/>
    <property type="match status" value="1"/>
</dbReference>